<evidence type="ECO:0000256" key="4">
    <source>
        <dbReference type="ARBA" id="ARBA00022723"/>
    </source>
</evidence>
<feature type="domain" description="Cytochrome c" evidence="12">
    <location>
        <begin position="170"/>
        <end position="278"/>
    </location>
</feature>
<feature type="domain" description="Cytochrome c" evidence="12">
    <location>
        <begin position="297"/>
        <end position="384"/>
    </location>
</feature>
<feature type="binding site" description="axial binding residue" evidence="10">
    <location>
        <position position="43"/>
    </location>
    <ligand>
        <name>heme c</name>
        <dbReference type="ChEBI" id="CHEBI:61717"/>
        <label>1</label>
    </ligand>
    <ligandPart>
        <name>Fe</name>
        <dbReference type="ChEBI" id="CHEBI:18248"/>
    </ligandPart>
</feature>
<feature type="domain" description="Cytochrome c" evidence="12">
    <location>
        <begin position="25"/>
        <end position="128"/>
    </location>
</feature>
<dbReference type="PIRSF" id="PIRSF000018">
    <property type="entry name" value="Mb_ADH_cyt_c"/>
    <property type="match status" value="1"/>
</dbReference>
<feature type="binding site" description="axial binding residue" evidence="10">
    <location>
        <position position="189"/>
    </location>
    <ligand>
        <name>heme c</name>
        <dbReference type="ChEBI" id="CHEBI:61717"/>
        <label>2</label>
    </ligand>
    <ligandPart>
        <name>Fe</name>
        <dbReference type="ChEBI" id="CHEBI:18248"/>
    </ligandPart>
</feature>
<evidence type="ECO:0000256" key="7">
    <source>
        <dbReference type="ARBA" id="ARBA00023004"/>
    </source>
</evidence>
<evidence type="ECO:0000313" key="13">
    <source>
        <dbReference type="EMBL" id="QKE92390.1"/>
    </source>
</evidence>
<dbReference type="RefSeq" id="WP_171836500.1">
    <property type="nucleotide sequence ID" value="NZ_CP053708.1"/>
</dbReference>
<evidence type="ECO:0000256" key="5">
    <source>
        <dbReference type="ARBA" id="ARBA00022729"/>
    </source>
</evidence>
<dbReference type="PANTHER" id="PTHR35008">
    <property type="entry name" value="BLL4482 PROTEIN-RELATED"/>
    <property type="match status" value="1"/>
</dbReference>
<evidence type="ECO:0000256" key="2">
    <source>
        <dbReference type="ARBA" id="ARBA00022475"/>
    </source>
</evidence>
<evidence type="ECO:0000256" key="10">
    <source>
        <dbReference type="PIRSR" id="PIRSR000018-51"/>
    </source>
</evidence>
<keyword evidence="3 9" id="KW-0349">Heme</keyword>
<dbReference type="GO" id="GO:0020037">
    <property type="term" value="F:heme binding"/>
    <property type="evidence" value="ECO:0007669"/>
    <property type="project" value="InterPro"/>
</dbReference>
<keyword evidence="2" id="KW-1003">Cell membrane</keyword>
<dbReference type="InterPro" id="IPR036909">
    <property type="entry name" value="Cyt_c-like_dom_sf"/>
</dbReference>
<feature type="binding site" description="covalent" evidence="9">
    <location>
        <position position="313"/>
    </location>
    <ligand>
        <name>heme c</name>
        <dbReference type="ChEBI" id="CHEBI:61717"/>
        <label>3</label>
    </ligand>
</feature>
<dbReference type="InterPro" id="IPR051459">
    <property type="entry name" value="Cytochrome_c-type_DH"/>
</dbReference>
<dbReference type="PANTHER" id="PTHR35008:SF8">
    <property type="entry name" value="ALCOHOL DEHYDROGENASE CYTOCHROME C SUBUNIT"/>
    <property type="match status" value="1"/>
</dbReference>
<keyword evidence="4 10" id="KW-0479">Metal-binding</keyword>
<dbReference type="GO" id="GO:0005506">
    <property type="term" value="F:iron ion binding"/>
    <property type="evidence" value="ECO:0007669"/>
    <property type="project" value="InterPro"/>
</dbReference>
<proteinExistence type="predicted"/>
<evidence type="ECO:0000256" key="6">
    <source>
        <dbReference type="ARBA" id="ARBA00022737"/>
    </source>
</evidence>
<evidence type="ECO:0000256" key="8">
    <source>
        <dbReference type="ARBA" id="ARBA00023136"/>
    </source>
</evidence>
<evidence type="ECO:0000256" key="1">
    <source>
        <dbReference type="ARBA" id="ARBA00004236"/>
    </source>
</evidence>
<keyword evidence="14" id="KW-1185">Reference proteome</keyword>
<feature type="binding site" description="axial binding residue" evidence="10">
    <location>
        <position position="314"/>
    </location>
    <ligand>
        <name>heme c</name>
        <dbReference type="ChEBI" id="CHEBI:61717"/>
        <label>3</label>
    </ligand>
    <ligandPart>
        <name>Fe</name>
        <dbReference type="ChEBI" id="CHEBI:18248"/>
    </ligandPart>
</feature>
<dbReference type="AlphaFoldDB" id="A0A6M8HVQ9"/>
<keyword evidence="7 10" id="KW-0408">Iron</keyword>
<comment type="subcellular location">
    <subcellularLocation>
        <location evidence="1">Cell membrane</location>
    </subcellularLocation>
</comment>
<dbReference type="GO" id="GO:0016614">
    <property type="term" value="F:oxidoreductase activity, acting on CH-OH group of donors"/>
    <property type="evidence" value="ECO:0007669"/>
    <property type="project" value="InterPro"/>
</dbReference>
<name>A0A6M8HVQ9_9PROT</name>
<feature type="chain" id="PRO_5026771318" evidence="11">
    <location>
        <begin position="22"/>
        <end position="398"/>
    </location>
</feature>
<evidence type="ECO:0000259" key="12">
    <source>
        <dbReference type="PROSITE" id="PS51007"/>
    </source>
</evidence>
<keyword evidence="8" id="KW-0472">Membrane</keyword>
<dbReference type="Pfam" id="PF00034">
    <property type="entry name" value="Cytochrom_C"/>
    <property type="match status" value="1"/>
</dbReference>
<dbReference type="Gene3D" id="1.10.760.10">
    <property type="entry name" value="Cytochrome c-like domain"/>
    <property type="match status" value="3"/>
</dbReference>
<feature type="signal peptide" evidence="11">
    <location>
        <begin position="1"/>
        <end position="21"/>
    </location>
</feature>
<dbReference type="GO" id="GO:0005886">
    <property type="term" value="C:plasma membrane"/>
    <property type="evidence" value="ECO:0007669"/>
    <property type="project" value="UniProtKB-SubCell"/>
</dbReference>
<dbReference type="EMBL" id="CP053708">
    <property type="protein sequence ID" value="QKE92390.1"/>
    <property type="molecule type" value="Genomic_DNA"/>
</dbReference>
<organism evidence="13 14">
    <name type="scientific">Lichenicola cladoniae</name>
    <dbReference type="NCBI Taxonomy" id="1484109"/>
    <lineage>
        <taxon>Bacteria</taxon>
        <taxon>Pseudomonadati</taxon>
        <taxon>Pseudomonadota</taxon>
        <taxon>Alphaproteobacteria</taxon>
        <taxon>Acetobacterales</taxon>
        <taxon>Acetobacteraceae</taxon>
        <taxon>Lichenicola</taxon>
    </lineage>
</organism>
<keyword evidence="6" id="KW-0677">Repeat</keyword>
<evidence type="ECO:0000313" key="14">
    <source>
        <dbReference type="Proteomes" id="UP000500767"/>
    </source>
</evidence>
<feature type="binding site" description="covalent" evidence="9">
    <location>
        <position position="42"/>
    </location>
    <ligand>
        <name>heme c</name>
        <dbReference type="ChEBI" id="CHEBI:61717"/>
        <label>1</label>
    </ligand>
</feature>
<feature type="binding site" description="covalent" evidence="9">
    <location>
        <position position="185"/>
    </location>
    <ligand>
        <name>heme c</name>
        <dbReference type="ChEBI" id="CHEBI:61717"/>
        <label>2</label>
    </ligand>
</feature>
<keyword evidence="5 11" id="KW-0732">Signal</keyword>
<sequence length="398" mass="43298">MRRVLLPLLALLAGGVPVAHAAEQTLLQRGEYLTRAADCAACHSAPGRQAWTGGREFDLPFGVLFSANITPDRDVGIGRYTDDEWVEMLHHGIGRGGRHLYPAMPYNSYTLMTRADALAIKAYLFSLPPIDAAMPANRMNFPFNQRWLMIGWNMLNNPNHRFQPVDGKSDAWNRGAYLVEALGHCAQCHTLRNFMQGLSSRQLAGAEQVGWLAYNLTSDKTHGIGSWSDDQLVQYLHEGQAPGHGPASGPMAEAVQNSLRYMTDDDLHAMVTYLRDVPARADGPAVVPVSLHADASTDDALGAHIFAQACAGCHLPDGTGRQSSWAALSGDHSLGDPAGTNIVQTLEHGSELQTDQGLMFMHGFTGAYTHEELAALSNYVIKHFSGRTGTVTAKQFEH</sequence>
<evidence type="ECO:0000256" key="3">
    <source>
        <dbReference type="ARBA" id="ARBA00022617"/>
    </source>
</evidence>
<dbReference type="GO" id="GO:0009055">
    <property type="term" value="F:electron transfer activity"/>
    <property type="evidence" value="ECO:0007669"/>
    <property type="project" value="InterPro"/>
</dbReference>
<comment type="cofactor">
    <cofactor evidence="9">
        <name>heme c</name>
        <dbReference type="ChEBI" id="CHEBI:61717"/>
    </cofactor>
    <text evidence="9">Binds 3 heme c groups covalently per subunit.</text>
</comment>
<evidence type="ECO:0000256" key="9">
    <source>
        <dbReference type="PIRSR" id="PIRSR000018-50"/>
    </source>
</evidence>
<dbReference type="PROSITE" id="PS51007">
    <property type="entry name" value="CYTC"/>
    <property type="match status" value="3"/>
</dbReference>
<feature type="binding site" description="covalent" evidence="9">
    <location>
        <position position="188"/>
    </location>
    <ligand>
        <name>heme c</name>
        <dbReference type="ChEBI" id="CHEBI:61717"/>
        <label>2</label>
    </ligand>
</feature>
<dbReference type="InterPro" id="IPR009056">
    <property type="entry name" value="Cyt_c-like_dom"/>
</dbReference>
<feature type="binding site" description="covalent" evidence="9">
    <location>
        <position position="310"/>
    </location>
    <ligand>
        <name>heme c</name>
        <dbReference type="ChEBI" id="CHEBI:61717"/>
        <label>3</label>
    </ligand>
</feature>
<dbReference type="InterPro" id="IPR014353">
    <property type="entry name" value="Membr-bd_ADH_cyt_c"/>
</dbReference>
<dbReference type="Proteomes" id="UP000500767">
    <property type="component" value="Chromosome"/>
</dbReference>
<accession>A0A6M8HVQ9</accession>
<gene>
    <name evidence="13" type="ORF">HN018_02755</name>
</gene>
<feature type="binding site" description="covalent" evidence="9">
    <location>
        <position position="39"/>
    </location>
    <ligand>
        <name>heme c</name>
        <dbReference type="ChEBI" id="CHEBI:61717"/>
        <label>1</label>
    </ligand>
</feature>
<dbReference type="SUPFAM" id="SSF46626">
    <property type="entry name" value="Cytochrome c"/>
    <property type="match status" value="3"/>
</dbReference>
<protein>
    <submittedName>
        <fullName evidence="13">Cytochrome c</fullName>
    </submittedName>
</protein>
<dbReference type="KEGG" id="lck:HN018_02755"/>
<evidence type="ECO:0000256" key="11">
    <source>
        <dbReference type="SAM" id="SignalP"/>
    </source>
</evidence>
<reference evidence="13 14" key="1">
    <citation type="journal article" date="2014" name="World J. Microbiol. Biotechnol.">
        <title>Biodiversity and physiological characteristics of Antarctic and Arctic lichens-associated bacteria.</title>
        <authorList>
            <person name="Lee Y.M."/>
            <person name="Kim E.H."/>
            <person name="Lee H.K."/>
            <person name="Hong S.G."/>
        </authorList>
    </citation>
    <scope>NUCLEOTIDE SEQUENCE [LARGE SCALE GENOMIC DNA]</scope>
    <source>
        <strain evidence="13 14">PAMC 26569</strain>
    </source>
</reference>